<dbReference type="GO" id="GO:0000731">
    <property type="term" value="P:DNA synthesis involved in DNA repair"/>
    <property type="evidence" value="ECO:0007669"/>
    <property type="project" value="TreeGrafter"/>
</dbReference>
<dbReference type="GO" id="GO:0005524">
    <property type="term" value="F:ATP binding"/>
    <property type="evidence" value="ECO:0007669"/>
    <property type="project" value="UniProtKB-UniRule"/>
</dbReference>
<keyword evidence="1 6" id="KW-0963">Cytoplasm</keyword>
<evidence type="ECO:0000256" key="6">
    <source>
        <dbReference type="HAMAP-Rule" id="MF_00365"/>
    </source>
</evidence>
<sequence length="358" mass="40409">MRIHSFSAHQFRNFEHIDYFELPKASLLVLVAPNASGKTNFLEAITMMLRARSFRSRAEDCVMWGADQFVVRGELEEGVGKTSLSVQYVKSSKKMSILENGTPVSPVTFFGRYPYVLFLPEDAFLFNRGPSGRRNFLNSSLAGSKKYLSTIVQYHKVLKQRNASLKYAHTTQDIQAWTSLLVEYAGAVWVDRLEFVAYLQEHVARLYAELFLEKRDIVIHLVLGAPSVDSLQEILLESWVYEKKYKHTMYGPHRDDIAVTVDGRAADTIFSRGQMRGLVVAMKVASRAFIEQRLGVEPVLIFDEILSELDPGRQETLLSHLPATQTILTCTSIPENIRQKSDVAAIDIQTLISSGVVV</sequence>
<reference evidence="7 8" key="1">
    <citation type="journal article" date="2016" name="Nat. Commun.">
        <title>Thousands of microbial genomes shed light on interconnected biogeochemical processes in an aquifer system.</title>
        <authorList>
            <person name="Anantharaman K."/>
            <person name="Brown C.T."/>
            <person name="Hug L.A."/>
            <person name="Sharon I."/>
            <person name="Castelle C.J."/>
            <person name="Probst A.J."/>
            <person name="Thomas B.C."/>
            <person name="Singh A."/>
            <person name="Wilkins M.J."/>
            <person name="Karaoz U."/>
            <person name="Brodie E.L."/>
            <person name="Williams K.H."/>
            <person name="Hubbard S.S."/>
            <person name="Banfield J.F."/>
        </authorList>
    </citation>
    <scope>NUCLEOTIDE SEQUENCE [LARGE SCALE GENOMIC DNA]</scope>
</reference>
<gene>
    <name evidence="6" type="primary">recF</name>
    <name evidence="7" type="ORF">A3E36_04105</name>
</gene>
<dbReference type="AlphaFoldDB" id="A0A1G1X9J1"/>
<comment type="caution">
    <text evidence="6">Lacks conserved residue(s) required for the propagation of feature annotation.</text>
</comment>
<dbReference type="GO" id="GO:0006260">
    <property type="term" value="P:DNA replication"/>
    <property type="evidence" value="ECO:0007669"/>
    <property type="project" value="UniProtKB-UniRule"/>
</dbReference>
<evidence type="ECO:0000313" key="8">
    <source>
        <dbReference type="Proteomes" id="UP000177941"/>
    </source>
</evidence>
<keyword evidence="6" id="KW-0227">DNA damage</keyword>
<keyword evidence="4 6" id="KW-0067">ATP-binding</keyword>
<comment type="subcellular location">
    <subcellularLocation>
        <location evidence="6">Cytoplasm</location>
    </subcellularLocation>
</comment>
<dbReference type="InterPro" id="IPR027417">
    <property type="entry name" value="P-loop_NTPase"/>
</dbReference>
<organism evidence="7 8">
    <name type="scientific">Candidatus Andersenbacteria bacterium RIFCSPHIGHO2_12_FULL_45_11b</name>
    <dbReference type="NCBI Taxonomy" id="1797282"/>
    <lineage>
        <taxon>Bacteria</taxon>
        <taxon>Candidatus Anderseniibacteriota</taxon>
    </lineage>
</organism>
<dbReference type="InterPro" id="IPR042174">
    <property type="entry name" value="RecF_2"/>
</dbReference>
<comment type="caution">
    <text evidence="7">The sequence shown here is derived from an EMBL/GenBank/DDBJ whole genome shotgun (WGS) entry which is preliminary data.</text>
</comment>
<dbReference type="InterPro" id="IPR001238">
    <property type="entry name" value="DNA-binding_RecF"/>
</dbReference>
<evidence type="ECO:0000256" key="2">
    <source>
        <dbReference type="ARBA" id="ARBA00022705"/>
    </source>
</evidence>
<name>A0A1G1X9J1_9BACT</name>
<evidence type="ECO:0000256" key="5">
    <source>
        <dbReference type="ARBA" id="ARBA00023125"/>
    </source>
</evidence>
<evidence type="ECO:0000256" key="3">
    <source>
        <dbReference type="ARBA" id="ARBA00022741"/>
    </source>
</evidence>
<dbReference type="PANTHER" id="PTHR32182">
    <property type="entry name" value="DNA REPLICATION AND REPAIR PROTEIN RECF"/>
    <property type="match status" value="1"/>
</dbReference>
<keyword evidence="6" id="KW-0234">DNA repair</keyword>
<keyword evidence="2 6" id="KW-0235">DNA replication</keyword>
<dbReference type="HAMAP" id="MF_00365">
    <property type="entry name" value="RecF"/>
    <property type="match status" value="1"/>
</dbReference>
<dbReference type="NCBIfam" id="TIGR00611">
    <property type="entry name" value="recf"/>
    <property type="match status" value="1"/>
</dbReference>
<dbReference type="GO" id="GO:0005737">
    <property type="term" value="C:cytoplasm"/>
    <property type="evidence" value="ECO:0007669"/>
    <property type="project" value="UniProtKB-SubCell"/>
</dbReference>
<dbReference type="SUPFAM" id="SSF52540">
    <property type="entry name" value="P-loop containing nucleoside triphosphate hydrolases"/>
    <property type="match status" value="1"/>
</dbReference>
<accession>A0A1G1X9J1</accession>
<protein>
    <recommendedName>
        <fullName evidence="6">DNA replication and repair protein RecF</fullName>
    </recommendedName>
</protein>
<proteinExistence type="inferred from homology"/>
<dbReference type="EMBL" id="MHHS01000030">
    <property type="protein sequence ID" value="OGY36728.1"/>
    <property type="molecule type" value="Genomic_DNA"/>
</dbReference>
<comment type="function">
    <text evidence="6">The RecF protein is involved in DNA metabolism; it is required for DNA replication and normal SOS inducibility. RecF binds preferentially to single-stranded, linear DNA. It also seems to bind ATP.</text>
</comment>
<dbReference type="PANTHER" id="PTHR32182:SF0">
    <property type="entry name" value="DNA REPLICATION AND REPAIR PROTEIN RECF"/>
    <property type="match status" value="1"/>
</dbReference>
<evidence type="ECO:0000313" key="7">
    <source>
        <dbReference type="EMBL" id="OGY36728.1"/>
    </source>
</evidence>
<keyword evidence="5 6" id="KW-0238">DNA-binding</keyword>
<dbReference type="GO" id="GO:0003697">
    <property type="term" value="F:single-stranded DNA binding"/>
    <property type="evidence" value="ECO:0007669"/>
    <property type="project" value="UniProtKB-UniRule"/>
</dbReference>
<evidence type="ECO:0000256" key="4">
    <source>
        <dbReference type="ARBA" id="ARBA00022840"/>
    </source>
</evidence>
<dbReference type="Proteomes" id="UP000177941">
    <property type="component" value="Unassembled WGS sequence"/>
</dbReference>
<dbReference type="Gene3D" id="1.20.1050.90">
    <property type="entry name" value="RecF/RecN/SMC, N-terminal domain"/>
    <property type="match status" value="1"/>
</dbReference>
<keyword evidence="3 6" id="KW-0547">Nucleotide-binding</keyword>
<evidence type="ECO:0000256" key="1">
    <source>
        <dbReference type="ARBA" id="ARBA00022490"/>
    </source>
</evidence>
<dbReference type="Gene3D" id="3.40.50.300">
    <property type="entry name" value="P-loop containing nucleotide triphosphate hydrolases"/>
    <property type="match status" value="1"/>
</dbReference>
<dbReference type="GO" id="GO:0009432">
    <property type="term" value="P:SOS response"/>
    <property type="evidence" value="ECO:0007669"/>
    <property type="project" value="UniProtKB-UniRule"/>
</dbReference>
<keyword evidence="6" id="KW-0742">SOS response</keyword>
<comment type="similarity">
    <text evidence="6">Belongs to the RecF family.</text>
</comment>
<dbReference type="GO" id="GO:0006302">
    <property type="term" value="P:double-strand break repair"/>
    <property type="evidence" value="ECO:0007669"/>
    <property type="project" value="TreeGrafter"/>
</dbReference>